<dbReference type="AlphaFoldDB" id="A0A1G9HPK0"/>
<evidence type="ECO:0000256" key="2">
    <source>
        <dbReference type="ARBA" id="ARBA00023002"/>
    </source>
</evidence>
<evidence type="ECO:0000256" key="1">
    <source>
        <dbReference type="ARBA" id="ARBA00009986"/>
    </source>
</evidence>
<dbReference type="InterPro" id="IPR015590">
    <property type="entry name" value="Aldehyde_DH_dom"/>
</dbReference>
<dbReference type="Proteomes" id="UP000199008">
    <property type="component" value="Unassembled WGS sequence"/>
</dbReference>
<dbReference type="PANTHER" id="PTHR42804:SF1">
    <property type="entry name" value="ALDEHYDE DEHYDROGENASE-RELATED"/>
    <property type="match status" value="1"/>
</dbReference>
<dbReference type="InterPro" id="IPR029510">
    <property type="entry name" value="Ald_DH_CS_GLU"/>
</dbReference>
<evidence type="ECO:0000313" key="6">
    <source>
        <dbReference type="EMBL" id="SDL14463.1"/>
    </source>
</evidence>
<evidence type="ECO:0000259" key="5">
    <source>
        <dbReference type="Pfam" id="PF00171"/>
    </source>
</evidence>
<dbReference type="RefSeq" id="WP_092987530.1">
    <property type="nucleotide sequence ID" value="NZ_FNFY01000025.1"/>
</dbReference>
<dbReference type="GO" id="GO:0016620">
    <property type="term" value="F:oxidoreductase activity, acting on the aldehyde or oxo group of donors, NAD or NADP as acceptor"/>
    <property type="evidence" value="ECO:0007669"/>
    <property type="project" value="InterPro"/>
</dbReference>
<dbReference type="OrthoDB" id="9762913at2"/>
<dbReference type="Gene3D" id="3.40.605.10">
    <property type="entry name" value="Aldehyde Dehydrogenase, Chain A, domain 1"/>
    <property type="match status" value="1"/>
</dbReference>
<evidence type="ECO:0000313" key="7">
    <source>
        <dbReference type="Proteomes" id="UP000199008"/>
    </source>
</evidence>
<dbReference type="EMBL" id="FNFY01000025">
    <property type="protein sequence ID" value="SDL14463.1"/>
    <property type="molecule type" value="Genomic_DNA"/>
</dbReference>
<dbReference type="PROSITE" id="PS00687">
    <property type="entry name" value="ALDEHYDE_DEHYDR_GLU"/>
    <property type="match status" value="1"/>
</dbReference>
<accession>A0A1G9HPK0</accession>
<evidence type="ECO:0000256" key="3">
    <source>
        <dbReference type="PROSITE-ProRule" id="PRU10007"/>
    </source>
</evidence>
<dbReference type="FunFam" id="3.40.309.10:FF:000012">
    <property type="entry name" value="Betaine aldehyde dehydrogenase"/>
    <property type="match status" value="1"/>
</dbReference>
<organism evidence="6 7">
    <name type="scientific">Lacicoccus qingdaonensis</name>
    <dbReference type="NCBI Taxonomy" id="576118"/>
    <lineage>
        <taxon>Bacteria</taxon>
        <taxon>Bacillati</taxon>
        <taxon>Bacillota</taxon>
        <taxon>Bacilli</taxon>
        <taxon>Bacillales</taxon>
        <taxon>Salinicoccaceae</taxon>
        <taxon>Lacicoccus</taxon>
    </lineage>
</organism>
<reference evidence="7" key="1">
    <citation type="submission" date="2016-10" db="EMBL/GenBank/DDBJ databases">
        <authorList>
            <person name="Varghese N."/>
            <person name="Submissions S."/>
        </authorList>
    </citation>
    <scope>NUCLEOTIDE SEQUENCE [LARGE SCALE GENOMIC DNA]</scope>
    <source>
        <strain evidence="7">CGMCC 1.8895</strain>
    </source>
</reference>
<dbReference type="InterPro" id="IPR016163">
    <property type="entry name" value="Ald_DH_C"/>
</dbReference>
<proteinExistence type="inferred from homology"/>
<dbReference type="PANTHER" id="PTHR42804">
    <property type="entry name" value="ALDEHYDE DEHYDROGENASE"/>
    <property type="match status" value="1"/>
</dbReference>
<comment type="similarity">
    <text evidence="1 4">Belongs to the aldehyde dehydrogenase family.</text>
</comment>
<evidence type="ECO:0000256" key="4">
    <source>
        <dbReference type="RuleBase" id="RU003345"/>
    </source>
</evidence>
<feature type="domain" description="Aldehyde dehydrogenase" evidence="5">
    <location>
        <begin position="12"/>
        <end position="466"/>
    </location>
</feature>
<dbReference type="Pfam" id="PF00171">
    <property type="entry name" value="Aldedh"/>
    <property type="match status" value="1"/>
</dbReference>
<dbReference type="InterPro" id="IPR016162">
    <property type="entry name" value="Ald_DH_N"/>
</dbReference>
<dbReference type="STRING" id="576118.SAMN05216216_12519"/>
<name>A0A1G9HPK0_9BACL</name>
<dbReference type="InterPro" id="IPR016161">
    <property type="entry name" value="Ald_DH/histidinol_DH"/>
</dbReference>
<dbReference type="Gene3D" id="3.40.309.10">
    <property type="entry name" value="Aldehyde Dehydrogenase, Chain A, domain 2"/>
    <property type="match status" value="1"/>
</dbReference>
<protein>
    <submittedName>
        <fullName evidence="6">Aldehyde dehydrogenase (NAD+)</fullName>
    </submittedName>
</protein>
<sequence>MKEHQIYYNGKWQNSDSGEFSEVENPATEEIIAKVPKGSHSDVDKAVEAAKNAFPAWNETSPEKRAEYVRKIMEGIEAKKQELADIMVSELGNSQTFSEEGQVPLSLNEMEATLEDIKDFEFEEKLKDGTVIQKEGFGVVACITPWNYPLNQIQRKMTPALLAGNTVVVKPASLTPLTAMLLAEIVDEAGLPDGVFNVVTGSGGDLGDYLTKHEDVSVVSFTGSTSVGQKMYESAAVNIKKLVLELGGKSPLVYLKGGDLDQAIDQAAKTVINNQGQSCSALTRLLVPREQLDEVNEKIKEYYKDVKIGDPTDYDTDIGPLVDENQMKTVLDYIQKGKDEGAEVLVGGGKVDRTGYYVEPTVFTNVKNSMTIAQEEIFGPVLVVVPYDSEEEAIELANDVDYGLSGAVTGPDFESALKVGKKIRTGNVFINGGARSAHAPFGGYKQSGLGRENGLYGVEDYLETKALFV</sequence>
<keyword evidence="2 4" id="KW-0560">Oxidoreductase</keyword>
<dbReference type="SUPFAM" id="SSF53720">
    <property type="entry name" value="ALDH-like"/>
    <property type="match status" value="1"/>
</dbReference>
<gene>
    <name evidence="6" type="ORF">SAMN05216216_12519</name>
</gene>
<feature type="active site" evidence="3">
    <location>
        <position position="245"/>
    </location>
</feature>
<dbReference type="FunFam" id="3.40.605.10:FF:000007">
    <property type="entry name" value="NAD/NADP-dependent betaine aldehyde dehydrogenase"/>
    <property type="match status" value="1"/>
</dbReference>
<dbReference type="FunFam" id="3.40.605.10:FF:000026">
    <property type="entry name" value="Aldehyde dehydrogenase, putative"/>
    <property type="match status" value="1"/>
</dbReference>
<keyword evidence="7" id="KW-1185">Reference proteome</keyword>
<dbReference type="CDD" id="cd07138">
    <property type="entry name" value="ALDH_CddD_SSP0762"/>
    <property type="match status" value="1"/>
</dbReference>